<name>A0AAV7TSV4_PLEWA</name>
<accession>A0AAV7TSV4</accession>
<reference evidence="2" key="1">
    <citation type="journal article" date="2022" name="bioRxiv">
        <title>Sequencing and chromosome-scale assembly of the giantPleurodeles waltlgenome.</title>
        <authorList>
            <person name="Brown T."/>
            <person name="Elewa A."/>
            <person name="Iarovenko S."/>
            <person name="Subramanian E."/>
            <person name="Araus A.J."/>
            <person name="Petzold A."/>
            <person name="Susuki M."/>
            <person name="Suzuki K.-i.T."/>
            <person name="Hayashi T."/>
            <person name="Toyoda A."/>
            <person name="Oliveira C."/>
            <person name="Osipova E."/>
            <person name="Leigh N.D."/>
            <person name="Simon A."/>
            <person name="Yun M.H."/>
        </authorList>
    </citation>
    <scope>NUCLEOTIDE SEQUENCE</scope>
    <source>
        <strain evidence="2">20211129_DDA</strain>
        <tissue evidence="2">Liver</tissue>
    </source>
</reference>
<dbReference type="EMBL" id="JANPWB010000006">
    <property type="protein sequence ID" value="KAJ1179310.1"/>
    <property type="molecule type" value="Genomic_DNA"/>
</dbReference>
<feature type="compositionally biased region" description="Basic and acidic residues" evidence="1">
    <location>
        <begin position="12"/>
        <end position="26"/>
    </location>
</feature>
<comment type="caution">
    <text evidence="2">The sequence shown here is derived from an EMBL/GenBank/DDBJ whole genome shotgun (WGS) entry which is preliminary data.</text>
</comment>
<keyword evidence="3" id="KW-1185">Reference proteome</keyword>
<organism evidence="2 3">
    <name type="scientific">Pleurodeles waltl</name>
    <name type="common">Iberian ribbed newt</name>
    <dbReference type="NCBI Taxonomy" id="8319"/>
    <lineage>
        <taxon>Eukaryota</taxon>
        <taxon>Metazoa</taxon>
        <taxon>Chordata</taxon>
        <taxon>Craniata</taxon>
        <taxon>Vertebrata</taxon>
        <taxon>Euteleostomi</taxon>
        <taxon>Amphibia</taxon>
        <taxon>Batrachia</taxon>
        <taxon>Caudata</taxon>
        <taxon>Salamandroidea</taxon>
        <taxon>Salamandridae</taxon>
        <taxon>Pleurodelinae</taxon>
        <taxon>Pleurodeles</taxon>
    </lineage>
</organism>
<feature type="non-terminal residue" evidence="2">
    <location>
        <position position="58"/>
    </location>
</feature>
<feature type="region of interest" description="Disordered" evidence="1">
    <location>
        <begin position="1"/>
        <end position="26"/>
    </location>
</feature>
<dbReference type="Proteomes" id="UP001066276">
    <property type="component" value="Chromosome 3_2"/>
</dbReference>
<protein>
    <submittedName>
        <fullName evidence="2">Uncharacterized protein</fullName>
    </submittedName>
</protein>
<evidence type="ECO:0000256" key="1">
    <source>
        <dbReference type="SAM" id="MobiDB-lite"/>
    </source>
</evidence>
<gene>
    <name evidence="2" type="ORF">NDU88_004544</name>
</gene>
<evidence type="ECO:0000313" key="3">
    <source>
        <dbReference type="Proteomes" id="UP001066276"/>
    </source>
</evidence>
<sequence>MFLSSHRVKSRFRSEEQERQETSKDDRCTLQLPLLLPVLIRTARSFHNMVCMVLHLEG</sequence>
<evidence type="ECO:0000313" key="2">
    <source>
        <dbReference type="EMBL" id="KAJ1179310.1"/>
    </source>
</evidence>
<proteinExistence type="predicted"/>
<dbReference type="AlphaFoldDB" id="A0AAV7TSV4"/>
<feature type="compositionally biased region" description="Basic residues" evidence="1">
    <location>
        <begin position="1"/>
        <end position="11"/>
    </location>
</feature>